<accession>A0A8H6DH60</accession>
<proteinExistence type="predicted"/>
<keyword evidence="4" id="KW-1185">Reference proteome</keyword>
<dbReference type="InterPro" id="IPR036188">
    <property type="entry name" value="FAD/NAD-bd_sf"/>
</dbReference>
<dbReference type="Pfam" id="PF13450">
    <property type="entry name" value="NAD_binding_8"/>
    <property type="match status" value="1"/>
</dbReference>
<dbReference type="GO" id="GO:0004497">
    <property type="term" value="F:monooxygenase activity"/>
    <property type="evidence" value="ECO:0007669"/>
    <property type="project" value="UniProtKB-KW"/>
</dbReference>
<evidence type="ECO:0000256" key="1">
    <source>
        <dbReference type="ARBA" id="ARBA00001974"/>
    </source>
</evidence>
<comment type="cofactor">
    <cofactor evidence="1">
        <name>FAD</name>
        <dbReference type="ChEBI" id="CHEBI:57692"/>
    </cofactor>
</comment>
<dbReference type="EMBL" id="JAAQPF010000065">
    <property type="protein sequence ID" value="KAF5717733.1"/>
    <property type="molecule type" value="Genomic_DNA"/>
</dbReference>
<dbReference type="AlphaFoldDB" id="A0A8H6DH60"/>
<dbReference type="Proteomes" id="UP000532311">
    <property type="component" value="Unassembled WGS sequence"/>
</dbReference>
<protein>
    <submittedName>
        <fullName evidence="3">Monooxygenase</fullName>
    </submittedName>
</protein>
<evidence type="ECO:0000256" key="2">
    <source>
        <dbReference type="ARBA" id="ARBA00023033"/>
    </source>
</evidence>
<dbReference type="PANTHER" id="PTHR43872">
    <property type="entry name" value="MONOOXYGENASE, PUTATIVE (AFU_ORTHOLOGUE AFUA_8G02570)-RELATED"/>
    <property type="match status" value="1"/>
</dbReference>
<comment type="caution">
    <text evidence="3">The sequence shown here is derived from an EMBL/GenBank/DDBJ whole genome shotgun (WGS) entry which is preliminary data.</text>
</comment>
<dbReference type="Gene3D" id="3.50.50.60">
    <property type="entry name" value="FAD/NAD(P)-binding domain"/>
    <property type="match status" value="1"/>
</dbReference>
<keyword evidence="2 3" id="KW-0503">Monooxygenase</keyword>
<keyword evidence="2 3" id="KW-0560">Oxidoreductase</keyword>
<gene>
    <name evidence="3" type="ORF">FGLOB1_1991</name>
</gene>
<name>A0A8H6DH60_9HYPO</name>
<dbReference type="SUPFAM" id="SSF51905">
    <property type="entry name" value="FAD/NAD(P)-binding domain"/>
    <property type="match status" value="1"/>
</dbReference>
<reference evidence="3 4" key="1">
    <citation type="submission" date="2020-05" db="EMBL/GenBank/DDBJ databases">
        <title>Identification and distribution of gene clusters putatively required for synthesis of sphingolipid metabolism inhibitors in phylogenetically diverse species of the filamentous fungus Fusarium.</title>
        <authorList>
            <person name="Kim H.-S."/>
            <person name="Busman M."/>
            <person name="Brown D.W."/>
            <person name="Divon H."/>
            <person name="Uhlig S."/>
            <person name="Proctor R.H."/>
        </authorList>
    </citation>
    <scope>NUCLEOTIDE SEQUENCE [LARGE SCALE GENOMIC DNA]</scope>
    <source>
        <strain evidence="3 4">NRRL 26131</strain>
    </source>
</reference>
<dbReference type="PANTHER" id="PTHR43872:SF1">
    <property type="entry name" value="MONOOXYGENASE, PUTATIVE (AFU_ORTHOLOGUE AFUA_8G02570)-RELATED"/>
    <property type="match status" value="1"/>
</dbReference>
<organism evidence="3 4">
    <name type="scientific">Fusarium globosum</name>
    <dbReference type="NCBI Taxonomy" id="78864"/>
    <lineage>
        <taxon>Eukaryota</taxon>
        <taxon>Fungi</taxon>
        <taxon>Dikarya</taxon>
        <taxon>Ascomycota</taxon>
        <taxon>Pezizomycotina</taxon>
        <taxon>Sordariomycetes</taxon>
        <taxon>Hypocreomycetidae</taxon>
        <taxon>Hypocreales</taxon>
        <taxon>Nectriaceae</taxon>
        <taxon>Fusarium</taxon>
        <taxon>Fusarium fujikuroi species complex</taxon>
    </lineage>
</organism>
<dbReference type="InterPro" id="IPR051820">
    <property type="entry name" value="FAD-binding_MO"/>
</dbReference>
<evidence type="ECO:0000313" key="4">
    <source>
        <dbReference type="Proteomes" id="UP000532311"/>
    </source>
</evidence>
<evidence type="ECO:0000313" key="3">
    <source>
        <dbReference type="EMBL" id="KAF5717733.1"/>
    </source>
</evidence>
<sequence length="88" mass="9623">MDTFDVIIVGAGLAGINAAYRLQIALPNLSYAILEARDDIGGTWDLFRYPGIRSDSDLYTFGFAWQPWDQGTALGEGGAILDYMKKCA</sequence>